<gene>
    <name evidence="1" type="ORF">TRV_01238</name>
</gene>
<evidence type="ECO:0000313" key="1">
    <source>
        <dbReference type="EMBL" id="EFE43988.1"/>
    </source>
</evidence>
<dbReference type="GeneID" id="9579925"/>
<protein>
    <submittedName>
        <fullName evidence="1">Uncharacterized protein</fullName>
    </submittedName>
</protein>
<dbReference type="RefSeq" id="XP_003024599.1">
    <property type="nucleotide sequence ID" value="XM_003024553.1"/>
</dbReference>
<dbReference type="Proteomes" id="UP000008383">
    <property type="component" value="Unassembled WGS sequence"/>
</dbReference>
<reference evidence="2" key="1">
    <citation type="journal article" date="2011" name="Genome Biol.">
        <title>Comparative and functional genomics provide insights into the pathogenicity of dermatophytic fungi.</title>
        <authorList>
            <person name="Burmester A."/>
            <person name="Shelest E."/>
            <person name="Gloeckner G."/>
            <person name="Heddergott C."/>
            <person name="Schindler S."/>
            <person name="Staib P."/>
            <person name="Heidel A."/>
            <person name="Felder M."/>
            <person name="Petzold A."/>
            <person name="Szafranski K."/>
            <person name="Feuermann M."/>
            <person name="Pedruzzi I."/>
            <person name="Priebe S."/>
            <person name="Groth M."/>
            <person name="Winkler R."/>
            <person name="Li W."/>
            <person name="Kniemeyer O."/>
            <person name="Schroeckh V."/>
            <person name="Hertweck C."/>
            <person name="Hube B."/>
            <person name="White T.C."/>
            <person name="Platzer M."/>
            <person name="Guthke R."/>
            <person name="Heitman J."/>
            <person name="Woestemeyer J."/>
            <person name="Zipfel P.F."/>
            <person name="Monod M."/>
            <person name="Brakhage A.A."/>
        </authorList>
    </citation>
    <scope>NUCLEOTIDE SEQUENCE [LARGE SCALE GENOMIC DNA]</scope>
    <source>
        <strain evidence="2">HKI 0517</strain>
    </source>
</reference>
<organism evidence="1 2">
    <name type="scientific">Trichophyton verrucosum (strain HKI 0517)</name>
    <dbReference type="NCBI Taxonomy" id="663202"/>
    <lineage>
        <taxon>Eukaryota</taxon>
        <taxon>Fungi</taxon>
        <taxon>Dikarya</taxon>
        <taxon>Ascomycota</taxon>
        <taxon>Pezizomycotina</taxon>
        <taxon>Eurotiomycetes</taxon>
        <taxon>Eurotiomycetidae</taxon>
        <taxon>Onygenales</taxon>
        <taxon>Arthrodermataceae</taxon>
        <taxon>Trichophyton</taxon>
    </lineage>
</organism>
<name>D4D2D3_TRIVH</name>
<dbReference type="EMBL" id="ACYE01000067">
    <property type="protein sequence ID" value="EFE43988.1"/>
    <property type="molecule type" value="Genomic_DNA"/>
</dbReference>
<dbReference type="HOGENOM" id="CLU_1741890_0_0_1"/>
<comment type="caution">
    <text evidence="1">The sequence shown here is derived from an EMBL/GenBank/DDBJ whole genome shotgun (WGS) entry which is preliminary data.</text>
</comment>
<dbReference type="KEGG" id="tve:TRV_01238"/>
<proteinExistence type="predicted"/>
<keyword evidence="2" id="KW-1185">Reference proteome</keyword>
<dbReference type="AlphaFoldDB" id="D4D2D3"/>
<evidence type="ECO:0000313" key="2">
    <source>
        <dbReference type="Proteomes" id="UP000008383"/>
    </source>
</evidence>
<sequence length="150" mass="16675">MAAHGTKRGLGSLKSLKGSASAQVQSRQVGRGVRVIKMGCSLLVFESITWTEVLQASWLLSGLFSWCRQGSRIHCSIYPEFYPRHGKGRLRLWLPETESTKEDSMLNGTQLHDLNDKAFTVLRMSCQDLKIALDMGSSAAHQQAMAKDHL</sequence>
<accession>D4D2D3</accession>